<feature type="region of interest" description="Disordered" evidence="5">
    <location>
        <begin position="469"/>
        <end position="492"/>
    </location>
</feature>
<comment type="caution">
    <text evidence="8">The sequence shown here is derived from an EMBL/GenBank/DDBJ whole genome shotgun (WGS) entry which is preliminary data.</text>
</comment>
<dbReference type="SUPFAM" id="SSF144232">
    <property type="entry name" value="HIT/MYND zinc finger-like"/>
    <property type="match status" value="1"/>
</dbReference>
<name>A0AAD3DKS8_9CHLO</name>
<dbReference type="GO" id="GO:0008270">
    <property type="term" value="F:zinc ion binding"/>
    <property type="evidence" value="ECO:0007669"/>
    <property type="project" value="UniProtKB-KW"/>
</dbReference>
<proteinExistence type="predicted"/>
<evidence type="ECO:0000313" key="9">
    <source>
        <dbReference type="Proteomes" id="UP001054857"/>
    </source>
</evidence>
<accession>A0AAD3DKS8</accession>
<dbReference type="PROSITE" id="PS50865">
    <property type="entry name" value="ZF_MYND_2"/>
    <property type="match status" value="1"/>
</dbReference>
<feature type="region of interest" description="Disordered" evidence="5">
    <location>
        <begin position="271"/>
        <end position="295"/>
    </location>
</feature>
<gene>
    <name evidence="8" type="ORF">Agub_g3350</name>
</gene>
<feature type="signal peptide" evidence="6">
    <location>
        <begin position="1"/>
        <end position="19"/>
    </location>
</feature>
<evidence type="ECO:0000313" key="8">
    <source>
        <dbReference type="EMBL" id="GFR42443.1"/>
    </source>
</evidence>
<dbReference type="AlphaFoldDB" id="A0AAD3DKS8"/>
<feature type="compositionally biased region" description="Polar residues" evidence="5">
    <location>
        <begin position="271"/>
        <end position="280"/>
    </location>
</feature>
<sequence>QAALYCLGLEARLLWVVLCKQLANYAQTRSLTPPDSMQKAVQQIASELGNIDISKSVNGATVEPKQRSRLRQNEFRRVFLERFKLPTDISPLRKAVKSLLQVQPDSFTVATQEVLGLNVIGRTAQLIEQLFLPETRQLPTQQLSGNDGLVGEGGKITSSSAAASTSTTSVAPSQVNIFRLARLRHVTELAAELVNVLLACAQVPLGLWRVQGKRLAVNIPPSRSHSAHQLWLHEQLCDVTVGRAMTAAVRFVQSEVWPLLAALQRPGQAPTTVVASSMRGQQASDQPPPAPPPLSSEAAVLKAAKEVLSPDELASVLLHLWEASVKLLIRASQFTHDLAALVGSQPVPRDRKLREQLKKQRKQLVQQLAPMMRDSGVMPAVCGALLAAPPFWSIMSSCRPDGIEQLTNDARDLHSSVNGMWSVTSLLSGLVFSDFLGSLQADRQALLEVLAAPEVVELQRRLVEWLVSGGGDGGDNGGDQDASSGGGDGSSARTWPLLTDVQKLPVGLKQLLPPLKEGVSPVNAAPVGLVLKLWTELDNFPRLRSSLPSPPERMRLALRLMRAMHSLACGSGVGGVYKRDVSSSLDKVVGAVARDVDLHILAAGSQADVAAVADAQEACVWAMKVATSGLVRSLAQSSIHGDRATDAAESRLWTCLNTCLTSLRHLSGIQLPANERDSLALRLGRAGLLRTFDSLLRCVALVVATGRLATLSIDPAPTSTFGNIVAIMTRKTEVVHLQHGMLMETWLKQLKVAGVCVGEEQRAAVQWDAKRELGLFITVSKMALNMAAGLGQAAASQEASGLQPSAGSLPPVKPAPLLAALKLLEMSLVGMLVKFLAPRTGLLEVWERPPPGLPASTAARLTEVLTLVTRAACVLAAPLLLRAAETLGGCGGATLTDDLVMPLTMAGLFALTSLYGKVPAAALLAAQPHRLLAALGVMLGRMGAAAKTDDAVAEGILVQIRILLASMLSETCGGTEWFSTTEGSAGPAVSLRAHALALLGWPAEAAGVTAAAGAALSSAGAMLLEGLAGWDTAEARALRAMWRAAAAADVGALLDRVGLRLRSDEAGGGEGLGAGVLPEVEAAIAEANLNDISKEKQGHTAAATAALPPPVVVPLVRRVLRMCGNPRCEDYGGACEGALRLSRCAGCRAVHYCSVACQKQHWEGGHKAECLASRGLLLTVGIRA</sequence>
<keyword evidence="2 4" id="KW-0863">Zinc-finger</keyword>
<dbReference type="InterPro" id="IPR002893">
    <property type="entry name" value="Znf_MYND"/>
</dbReference>
<dbReference type="PROSITE" id="PS01360">
    <property type="entry name" value="ZF_MYND_1"/>
    <property type="match status" value="1"/>
</dbReference>
<evidence type="ECO:0000259" key="7">
    <source>
        <dbReference type="PROSITE" id="PS50865"/>
    </source>
</evidence>
<feature type="chain" id="PRO_5042005483" description="MYND-type domain-containing protein" evidence="6">
    <location>
        <begin position="20"/>
        <end position="1184"/>
    </location>
</feature>
<keyword evidence="6" id="KW-0732">Signal</keyword>
<feature type="domain" description="MYND-type" evidence="7">
    <location>
        <begin position="1120"/>
        <end position="1170"/>
    </location>
</feature>
<evidence type="ECO:0000256" key="6">
    <source>
        <dbReference type="SAM" id="SignalP"/>
    </source>
</evidence>
<keyword evidence="9" id="KW-1185">Reference proteome</keyword>
<protein>
    <recommendedName>
        <fullName evidence="7">MYND-type domain-containing protein</fullName>
    </recommendedName>
</protein>
<evidence type="ECO:0000256" key="1">
    <source>
        <dbReference type="ARBA" id="ARBA00022723"/>
    </source>
</evidence>
<keyword evidence="1" id="KW-0479">Metal-binding</keyword>
<organism evidence="8 9">
    <name type="scientific">Astrephomene gubernaculifera</name>
    <dbReference type="NCBI Taxonomy" id="47775"/>
    <lineage>
        <taxon>Eukaryota</taxon>
        <taxon>Viridiplantae</taxon>
        <taxon>Chlorophyta</taxon>
        <taxon>core chlorophytes</taxon>
        <taxon>Chlorophyceae</taxon>
        <taxon>CS clade</taxon>
        <taxon>Chlamydomonadales</taxon>
        <taxon>Astrephomenaceae</taxon>
        <taxon>Astrephomene</taxon>
    </lineage>
</organism>
<dbReference type="EMBL" id="BMAR01000003">
    <property type="protein sequence ID" value="GFR42443.1"/>
    <property type="molecule type" value="Genomic_DNA"/>
</dbReference>
<feature type="non-terminal residue" evidence="8">
    <location>
        <position position="1"/>
    </location>
</feature>
<evidence type="ECO:0000256" key="2">
    <source>
        <dbReference type="ARBA" id="ARBA00022771"/>
    </source>
</evidence>
<dbReference type="Pfam" id="PF01753">
    <property type="entry name" value="zf-MYND"/>
    <property type="match status" value="1"/>
</dbReference>
<evidence type="ECO:0000256" key="3">
    <source>
        <dbReference type="ARBA" id="ARBA00022833"/>
    </source>
</evidence>
<keyword evidence="3" id="KW-0862">Zinc</keyword>
<evidence type="ECO:0000256" key="5">
    <source>
        <dbReference type="SAM" id="MobiDB-lite"/>
    </source>
</evidence>
<dbReference type="Gene3D" id="6.10.140.2220">
    <property type="match status" value="1"/>
</dbReference>
<reference evidence="8 9" key="1">
    <citation type="journal article" date="2021" name="Sci. Rep.">
        <title>Genome sequencing of the multicellular alga Astrephomene provides insights into convergent evolution of germ-soma differentiation.</title>
        <authorList>
            <person name="Yamashita S."/>
            <person name="Yamamoto K."/>
            <person name="Matsuzaki R."/>
            <person name="Suzuki S."/>
            <person name="Yamaguchi H."/>
            <person name="Hirooka S."/>
            <person name="Minakuchi Y."/>
            <person name="Miyagishima S."/>
            <person name="Kawachi M."/>
            <person name="Toyoda A."/>
            <person name="Nozaki H."/>
        </authorList>
    </citation>
    <scope>NUCLEOTIDE SEQUENCE [LARGE SCALE GENOMIC DNA]</scope>
    <source>
        <strain evidence="8 9">NIES-4017</strain>
    </source>
</reference>
<dbReference type="Proteomes" id="UP001054857">
    <property type="component" value="Unassembled WGS sequence"/>
</dbReference>
<evidence type="ECO:0000256" key="4">
    <source>
        <dbReference type="PROSITE-ProRule" id="PRU00134"/>
    </source>
</evidence>